<dbReference type="GO" id="GO:0000287">
    <property type="term" value="F:magnesium ion binding"/>
    <property type="evidence" value="ECO:0007669"/>
    <property type="project" value="InterPro"/>
</dbReference>
<dbReference type="PANTHER" id="PTHR20371:SF1">
    <property type="entry name" value="ENOLASE-PHOSPHATASE E1"/>
    <property type="match status" value="1"/>
</dbReference>
<evidence type="ECO:0000256" key="1">
    <source>
        <dbReference type="ARBA" id="ARBA00022605"/>
    </source>
</evidence>
<gene>
    <name evidence="4" type="primary">UTR4</name>
    <name evidence="4" type="ORF">LTR97_004137</name>
</gene>
<organism evidence="4 5">
    <name type="scientific">Elasticomyces elasticus</name>
    <dbReference type="NCBI Taxonomy" id="574655"/>
    <lineage>
        <taxon>Eukaryota</taxon>
        <taxon>Fungi</taxon>
        <taxon>Dikarya</taxon>
        <taxon>Ascomycota</taxon>
        <taxon>Pezizomycotina</taxon>
        <taxon>Dothideomycetes</taxon>
        <taxon>Dothideomycetidae</taxon>
        <taxon>Mycosphaerellales</taxon>
        <taxon>Teratosphaeriaceae</taxon>
        <taxon>Elasticomyces</taxon>
    </lineage>
</organism>
<evidence type="ECO:0000313" key="4">
    <source>
        <dbReference type="EMBL" id="KAK5703188.1"/>
    </source>
</evidence>
<dbReference type="Gene3D" id="1.10.720.60">
    <property type="match status" value="1"/>
</dbReference>
<dbReference type="InterPro" id="IPR036412">
    <property type="entry name" value="HAD-like_sf"/>
</dbReference>
<dbReference type="Gene3D" id="3.40.50.1000">
    <property type="entry name" value="HAD superfamily/HAD-like"/>
    <property type="match status" value="1"/>
</dbReference>
<dbReference type="AlphaFoldDB" id="A0AAN8A499"/>
<accession>A0AAN8A499</accession>
<dbReference type="Proteomes" id="UP001310594">
    <property type="component" value="Unassembled WGS sequence"/>
</dbReference>
<name>A0AAN8A499_9PEZI</name>
<dbReference type="SUPFAM" id="SSF56784">
    <property type="entry name" value="HAD-like"/>
    <property type="match status" value="1"/>
</dbReference>
<protein>
    <submittedName>
        <fullName evidence="4">Enolase-phosphatase E1</fullName>
        <ecNumber evidence="4">3.1.3.77</ecNumber>
    </submittedName>
</protein>
<sequence length="220" mass="24714">MPHLVRERYTALPNVLAAQWDSPAFTPYRDAFPEEHRTLPSALQAHVEDLTKRDVKIAYLKNLQGYLWHEGYRSGAYSTPLFQDVAPQVKQWKDEDVKLAIYSSGSVFAQQLLFQHVQGTAGTEDMRDLMTGEGWFDTTNAGLKTDATSYTKIVRKLGWHAAQTLFLTDNVKEYDAAVKAELQALLVDRPGNAVVSEADRARMVVVESLSDITLEPDAKK</sequence>
<keyword evidence="1" id="KW-0028">Amino-acid biosynthesis</keyword>
<evidence type="ECO:0000256" key="2">
    <source>
        <dbReference type="ARBA" id="ARBA00022801"/>
    </source>
</evidence>
<evidence type="ECO:0000313" key="5">
    <source>
        <dbReference type="Proteomes" id="UP001310594"/>
    </source>
</evidence>
<proteinExistence type="predicted"/>
<dbReference type="PANTHER" id="PTHR20371">
    <property type="entry name" value="ENOLASE-PHOSPHATASE E1"/>
    <property type="match status" value="1"/>
</dbReference>
<keyword evidence="2 4" id="KW-0378">Hydrolase</keyword>
<reference evidence="4" key="1">
    <citation type="submission" date="2023-08" db="EMBL/GenBank/DDBJ databases">
        <title>Black Yeasts Isolated from many extreme environments.</title>
        <authorList>
            <person name="Coleine C."/>
            <person name="Stajich J.E."/>
            <person name="Selbmann L."/>
        </authorList>
    </citation>
    <scope>NUCLEOTIDE SEQUENCE</scope>
    <source>
        <strain evidence="4">CCFEE 5810</strain>
    </source>
</reference>
<evidence type="ECO:0000256" key="3">
    <source>
        <dbReference type="ARBA" id="ARBA00023167"/>
    </source>
</evidence>
<dbReference type="GO" id="GO:0043874">
    <property type="term" value="F:acireductone synthase activity"/>
    <property type="evidence" value="ECO:0007669"/>
    <property type="project" value="UniProtKB-EC"/>
</dbReference>
<dbReference type="EMBL" id="JAVRQU010000005">
    <property type="protein sequence ID" value="KAK5703188.1"/>
    <property type="molecule type" value="Genomic_DNA"/>
</dbReference>
<dbReference type="NCBIfam" id="TIGR01691">
    <property type="entry name" value="enolase-ppase"/>
    <property type="match status" value="1"/>
</dbReference>
<dbReference type="EC" id="3.1.3.77" evidence="4"/>
<dbReference type="InterPro" id="IPR023214">
    <property type="entry name" value="HAD_sf"/>
</dbReference>
<keyword evidence="3" id="KW-0486">Methionine biosynthesis</keyword>
<comment type="caution">
    <text evidence="4">The sequence shown here is derived from an EMBL/GenBank/DDBJ whole genome shotgun (WGS) entry which is preliminary data.</text>
</comment>
<dbReference type="InterPro" id="IPR023943">
    <property type="entry name" value="Enolase-ppase_E1"/>
</dbReference>
<dbReference type="GO" id="GO:0019509">
    <property type="term" value="P:L-methionine salvage from methylthioadenosine"/>
    <property type="evidence" value="ECO:0007669"/>
    <property type="project" value="InterPro"/>
</dbReference>